<evidence type="ECO:0000313" key="2">
    <source>
        <dbReference type="Proteomes" id="UP000247892"/>
    </source>
</evidence>
<reference evidence="1 2" key="1">
    <citation type="submission" date="2016-07" db="EMBL/GenBank/DDBJ databases">
        <title>Draft genome sequence of Prauserella sp. YIM 121212, isolated from alkaline soil.</title>
        <authorList>
            <person name="Ruckert C."/>
            <person name="Albersmeier A."/>
            <person name="Jiang C.-L."/>
            <person name="Jiang Y."/>
            <person name="Kalinowski J."/>
            <person name="Schneider O."/>
            <person name="Winkler A."/>
            <person name="Zotchev S.B."/>
        </authorList>
    </citation>
    <scope>NUCLEOTIDE SEQUENCE [LARGE SCALE GENOMIC DNA]</scope>
    <source>
        <strain evidence="1 2">YIM 121212</strain>
    </source>
</reference>
<dbReference type="InterPro" id="IPR049975">
    <property type="entry name" value="SAV_915-like_dom"/>
</dbReference>
<organism evidence="1 2">
    <name type="scientific">Prauserella flavalba</name>
    <dbReference type="NCBI Taxonomy" id="1477506"/>
    <lineage>
        <taxon>Bacteria</taxon>
        <taxon>Bacillati</taxon>
        <taxon>Actinomycetota</taxon>
        <taxon>Actinomycetes</taxon>
        <taxon>Pseudonocardiales</taxon>
        <taxon>Pseudonocardiaceae</taxon>
        <taxon>Prauserella</taxon>
    </lineage>
</organism>
<dbReference type="AlphaFoldDB" id="A0A318LY77"/>
<accession>A0A318LY77</accession>
<evidence type="ECO:0000313" key="1">
    <source>
        <dbReference type="EMBL" id="PXY38415.1"/>
    </source>
</evidence>
<dbReference type="NCBIfam" id="NF042914">
    <property type="entry name" value="SAV915_dom"/>
    <property type="match status" value="1"/>
</dbReference>
<name>A0A318LY77_9PSEU</name>
<dbReference type="Proteomes" id="UP000247892">
    <property type="component" value="Unassembled WGS sequence"/>
</dbReference>
<comment type="caution">
    <text evidence="1">The sequence shown here is derived from an EMBL/GenBank/DDBJ whole genome shotgun (WGS) entry which is preliminary data.</text>
</comment>
<gene>
    <name evidence="1" type="ORF">BA062_01280</name>
</gene>
<protein>
    <recommendedName>
        <fullName evidence="3">SseB protein N-terminal domain-containing protein</fullName>
    </recommendedName>
</protein>
<dbReference type="EMBL" id="MASU01000001">
    <property type="protein sequence ID" value="PXY38415.1"/>
    <property type="molecule type" value="Genomic_DNA"/>
</dbReference>
<keyword evidence="2" id="KW-1185">Reference proteome</keyword>
<proteinExistence type="predicted"/>
<sequence length="102" mass="11084">MIGLTESAPEGDAVYLPSERVQQGDAEATVELRRLEDGRLVVLAYTSLQALVEGCGERQPWLSVRGEYLEQIVTGSGAAEVLWNAVLPDEQRQDAPVSEGRS</sequence>
<evidence type="ECO:0008006" key="3">
    <source>
        <dbReference type="Google" id="ProtNLM"/>
    </source>
</evidence>